<dbReference type="InterPro" id="IPR003796">
    <property type="entry name" value="RNR_NrdR-like"/>
</dbReference>
<evidence type="ECO:0000256" key="5">
    <source>
        <dbReference type="ARBA" id="ARBA00023125"/>
    </source>
</evidence>
<dbReference type="GO" id="GO:0005524">
    <property type="term" value="F:ATP binding"/>
    <property type="evidence" value="ECO:0007669"/>
    <property type="project" value="UniProtKB-UniRule"/>
</dbReference>
<evidence type="ECO:0000313" key="10">
    <source>
        <dbReference type="Proteomes" id="UP000178315"/>
    </source>
</evidence>
<keyword evidence="5 7" id="KW-0238">DNA-binding</keyword>
<evidence type="ECO:0000256" key="4">
    <source>
        <dbReference type="ARBA" id="ARBA00023015"/>
    </source>
</evidence>
<keyword evidence="3 7" id="KW-0067">ATP-binding</keyword>
<keyword evidence="6 7" id="KW-0804">Transcription</keyword>
<dbReference type="Pfam" id="PF03477">
    <property type="entry name" value="ATP-cone"/>
    <property type="match status" value="1"/>
</dbReference>
<sequence>MVCTLCDNDTRVIESRTTAQNTSIRRRRECIACKFRFSTVEETEILDLTVIKRALKEELYSKEKLLEGIKRSLVKREYSAEMFKKLTSDIERDIQIAAIDDHIKSSDIGEIVMKHLKDFDTVAYVRFASVYRDFKDPDDFAREAQKLEK</sequence>
<reference evidence="9 10" key="1">
    <citation type="journal article" date="2016" name="Nat. Commun.">
        <title>Thousands of microbial genomes shed light on interconnected biogeochemical processes in an aquifer system.</title>
        <authorList>
            <person name="Anantharaman K."/>
            <person name="Brown C.T."/>
            <person name="Hug L.A."/>
            <person name="Sharon I."/>
            <person name="Castelle C.J."/>
            <person name="Probst A.J."/>
            <person name="Thomas B.C."/>
            <person name="Singh A."/>
            <person name="Wilkins M.J."/>
            <person name="Karaoz U."/>
            <person name="Brodie E.L."/>
            <person name="Williams K.H."/>
            <person name="Hubbard S.S."/>
            <person name="Banfield J.F."/>
        </authorList>
    </citation>
    <scope>NUCLEOTIDE SEQUENCE [LARGE SCALE GENOMIC DNA]</scope>
</reference>
<dbReference type="PANTHER" id="PTHR30455:SF2">
    <property type="entry name" value="TRANSCRIPTIONAL REPRESSOR NRDR"/>
    <property type="match status" value="1"/>
</dbReference>
<name>A0A1G2A7C0_9BACT</name>
<dbReference type="PROSITE" id="PS51161">
    <property type="entry name" value="ATP_CONE"/>
    <property type="match status" value="1"/>
</dbReference>
<keyword evidence="1 7" id="KW-0678">Repressor</keyword>
<protein>
    <recommendedName>
        <fullName evidence="7">Transcriptional repressor NrdR</fullName>
    </recommendedName>
</protein>
<evidence type="ECO:0000313" key="9">
    <source>
        <dbReference type="EMBL" id="OGY72744.1"/>
    </source>
</evidence>
<evidence type="ECO:0000256" key="6">
    <source>
        <dbReference type="ARBA" id="ARBA00023163"/>
    </source>
</evidence>
<keyword evidence="4 7" id="KW-0805">Transcription regulation</keyword>
<comment type="caution">
    <text evidence="7">Lacks conserved residue(s) required for the propagation of feature annotation.</text>
</comment>
<organism evidence="9 10">
    <name type="scientific">Candidatus Jacksonbacteria bacterium RIFCSPLOWO2_02_FULL_44_20</name>
    <dbReference type="NCBI Taxonomy" id="1798460"/>
    <lineage>
        <taxon>Bacteria</taxon>
        <taxon>Candidatus Jacksoniibacteriota</taxon>
    </lineage>
</organism>
<evidence type="ECO:0000256" key="7">
    <source>
        <dbReference type="HAMAP-Rule" id="MF_00440"/>
    </source>
</evidence>
<accession>A0A1G2A7C0</accession>
<comment type="similarity">
    <text evidence="7">Belongs to the NrdR family.</text>
</comment>
<dbReference type="PANTHER" id="PTHR30455">
    <property type="entry name" value="TRANSCRIPTIONAL REPRESSOR NRDR"/>
    <property type="match status" value="1"/>
</dbReference>
<gene>
    <name evidence="7" type="primary">nrdR</name>
    <name evidence="9" type="ORF">A3H61_05185</name>
</gene>
<dbReference type="NCBIfam" id="TIGR00244">
    <property type="entry name" value="transcriptional regulator NrdR"/>
    <property type="match status" value="1"/>
</dbReference>
<dbReference type="Proteomes" id="UP000178315">
    <property type="component" value="Unassembled WGS sequence"/>
</dbReference>
<dbReference type="InterPro" id="IPR055173">
    <property type="entry name" value="NrdR-like_N"/>
</dbReference>
<dbReference type="GO" id="GO:0008270">
    <property type="term" value="F:zinc ion binding"/>
    <property type="evidence" value="ECO:0007669"/>
    <property type="project" value="InterPro"/>
</dbReference>
<dbReference type="Pfam" id="PF22811">
    <property type="entry name" value="Zn_ribbon_NrdR"/>
    <property type="match status" value="1"/>
</dbReference>
<dbReference type="EMBL" id="MHJU01000024">
    <property type="protein sequence ID" value="OGY72744.1"/>
    <property type="molecule type" value="Genomic_DNA"/>
</dbReference>
<dbReference type="GO" id="GO:0003677">
    <property type="term" value="F:DNA binding"/>
    <property type="evidence" value="ECO:0007669"/>
    <property type="project" value="UniProtKB-KW"/>
</dbReference>
<evidence type="ECO:0000259" key="8">
    <source>
        <dbReference type="PROSITE" id="PS51161"/>
    </source>
</evidence>
<dbReference type="InterPro" id="IPR005144">
    <property type="entry name" value="ATP-cone_dom"/>
</dbReference>
<dbReference type="HAMAP" id="MF_00440">
    <property type="entry name" value="NrdR"/>
    <property type="match status" value="1"/>
</dbReference>
<dbReference type="AlphaFoldDB" id="A0A1G2A7C0"/>
<evidence type="ECO:0000256" key="2">
    <source>
        <dbReference type="ARBA" id="ARBA00022741"/>
    </source>
</evidence>
<evidence type="ECO:0000256" key="3">
    <source>
        <dbReference type="ARBA" id="ARBA00022840"/>
    </source>
</evidence>
<evidence type="ECO:0000256" key="1">
    <source>
        <dbReference type="ARBA" id="ARBA00022491"/>
    </source>
</evidence>
<comment type="function">
    <text evidence="7">Negatively regulates transcription of bacterial ribonucleotide reductase nrd genes and operons by binding to NrdR-boxes.</text>
</comment>
<comment type="caution">
    <text evidence="9">The sequence shown here is derived from an EMBL/GenBank/DDBJ whole genome shotgun (WGS) entry which is preliminary data.</text>
</comment>
<feature type="domain" description="ATP-cone" evidence="8">
    <location>
        <begin position="48"/>
        <end position="139"/>
    </location>
</feature>
<keyword evidence="2 7" id="KW-0547">Nucleotide-binding</keyword>
<proteinExistence type="inferred from homology"/>
<dbReference type="GO" id="GO:0045892">
    <property type="term" value="P:negative regulation of DNA-templated transcription"/>
    <property type="evidence" value="ECO:0007669"/>
    <property type="project" value="UniProtKB-UniRule"/>
</dbReference>